<evidence type="ECO:0000256" key="8">
    <source>
        <dbReference type="ARBA" id="ARBA00024647"/>
    </source>
</evidence>
<evidence type="ECO:0000256" key="3">
    <source>
        <dbReference type="ARBA" id="ARBA00022741"/>
    </source>
</evidence>
<keyword evidence="4 9" id="KW-0227">DNA damage</keyword>
<reference evidence="13" key="1">
    <citation type="journal article" date="2021" name="PeerJ">
        <title>Extensive microbial diversity within the chicken gut microbiome revealed by metagenomics and culture.</title>
        <authorList>
            <person name="Gilroy R."/>
            <person name="Ravi A."/>
            <person name="Getino M."/>
            <person name="Pursley I."/>
            <person name="Horton D.L."/>
            <person name="Alikhan N.F."/>
            <person name="Baker D."/>
            <person name="Gharbi K."/>
            <person name="Hall N."/>
            <person name="Watson M."/>
            <person name="Adriaenssens E.M."/>
            <person name="Foster-Nyarko E."/>
            <person name="Jarju S."/>
            <person name="Secka A."/>
            <person name="Antonio M."/>
            <person name="Oren A."/>
            <person name="Chaudhuri R.R."/>
            <person name="La Ragione R."/>
            <person name="Hildebrand F."/>
            <person name="Pallen M.J."/>
        </authorList>
    </citation>
    <scope>NUCLEOTIDE SEQUENCE</scope>
    <source>
        <strain evidence="13">G4-2901</strain>
    </source>
</reference>
<dbReference type="PANTHER" id="PTHR11361">
    <property type="entry name" value="DNA MISMATCH REPAIR PROTEIN MUTS FAMILY MEMBER"/>
    <property type="match status" value="1"/>
</dbReference>
<dbReference type="Gene3D" id="3.30.420.110">
    <property type="entry name" value="MutS, connector domain"/>
    <property type="match status" value="1"/>
</dbReference>
<dbReference type="InterPro" id="IPR027417">
    <property type="entry name" value="P-loop_NTPase"/>
</dbReference>
<dbReference type="PIRSF" id="PIRSF037677">
    <property type="entry name" value="DNA_mis_repair_Msh6"/>
    <property type="match status" value="1"/>
</dbReference>
<dbReference type="AlphaFoldDB" id="A0A948T9Y7"/>
<dbReference type="NCBIfam" id="TIGR01070">
    <property type="entry name" value="mutS1"/>
    <property type="match status" value="1"/>
</dbReference>
<accession>A0A948T9Y7</accession>
<dbReference type="Pfam" id="PF05188">
    <property type="entry name" value="MutS_II"/>
    <property type="match status" value="1"/>
</dbReference>
<proteinExistence type="inferred from homology"/>
<keyword evidence="3 9" id="KW-0547">Nucleotide-binding</keyword>
<dbReference type="InterPro" id="IPR007696">
    <property type="entry name" value="DNA_mismatch_repair_MutS_core"/>
</dbReference>
<dbReference type="InterPro" id="IPR007861">
    <property type="entry name" value="DNA_mismatch_repair_MutS_clamp"/>
</dbReference>
<name>A0A948T9Y7_9BACT</name>
<evidence type="ECO:0000256" key="2">
    <source>
        <dbReference type="ARBA" id="ARBA00021982"/>
    </source>
</evidence>
<dbReference type="Pfam" id="PF01624">
    <property type="entry name" value="MutS_I"/>
    <property type="match status" value="1"/>
</dbReference>
<dbReference type="PANTHER" id="PTHR11361:SF34">
    <property type="entry name" value="DNA MISMATCH REPAIR PROTEIN MSH1, MITOCHONDRIAL"/>
    <property type="match status" value="1"/>
</dbReference>
<reference evidence="13" key="2">
    <citation type="submission" date="2021-04" db="EMBL/GenBank/DDBJ databases">
        <authorList>
            <person name="Gilroy R."/>
        </authorList>
    </citation>
    <scope>NUCLEOTIDE SEQUENCE</scope>
    <source>
        <strain evidence="13">G4-2901</strain>
    </source>
</reference>
<evidence type="ECO:0000256" key="1">
    <source>
        <dbReference type="ARBA" id="ARBA00006271"/>
    </source>
</evidence>
<dbReference type="InterPro" id="IPR007695">
    <property type="entry name" value="DNA_mismatch_repair_MutS-lik_N"/>
</dbReference>
<evidence type="ECO:0000256" key="11">
    <source>
        <dbReference type="SAM" id="MobiDB-lite"/>
    </source>
</evidence>
<dbReference type="InterPro" id="IPR016151">
    <property type="entry name" value="DNA_mismatch_repair_MutS_N"/>
</dbReference>
<dbReference type="Gene3D" id="3.40.50.300">
    <property type="entry name" value="P-loop containing nucleotide triphosphate hydrolases"/>
    <property type="match status" value="1"/>
</dbReference>
<dbReference type="SUPFAM" id="SSF53150">
    <property type="entry name" value="DNA repair protein MutS, domain II"/>
    <property type="match status" value="1"/>
</dbReference>
<feature type="binding site" evidence="9">
    <location>
        <begin position="611"/>
        <end position="618"/>
    </location>
    <ligand>
        <name>ATP</name>
        <dbReference type="ChEBI" id="CHEBI:30616"/>
    </ligand>
</feature>
<dbReference type="InterPro" id="IPR005748">
    <property type="entry name" value="DNA_mismatch_repair_MutS"/>
</dbReference>
<dbReference type="GO" id="GO:0006298">
    <property type="term" value="P:mismatch repair"/>
    <property type="evidence" value="ECO:0007669"/>
    <property type="project" value="UniProtKB-UniRule"/>
</dbReference>
<comment type="caution">
    <text evidence="13">The sequence shown here is derived from an EMBL/GenBank/DDBJ whole genome shotgun (WGS) entry which is preliminary data.</text>
</comment>
<dbReference type="SMART" id="SM00534">
    <property type="entry name" value="MUTSac"/>
    <property type="match status" value="1"/>
</dbReference>
<dbReference type="InterPro" id="IPR036678">
    <property type="entry name" value="MutS_con_dom_sf"/>
</dbReference>
<evidence type="ECO:0000313" key="14">
    <source>
        <dbReference type="Proteomes" id="UP000783796"/>
    </source>
</evidence>
<dbReference type="GO" id="GO:0005524">
    <property type="term" value="F:ATP binding"/>
    <property type="evidence" value="ECO:0007669"/>
    <property type="project" value="UniProtKB-UniRule"/>
</dbReference>
<dbReference type="GO" id="GO:0030983">
    <property type="term" value="F:mismatched DNA binding"/>
    <property type="evidence" value="ECO:0007669"/>
    <property type="project" value="InterPro"/>
</dbReference>
<dbReference type="FunFam" id="3.40.1170.10:FF:000001">
    <property type="entry name" value="DNA mismatch repair protein MutS"/>
    <property type="match status" value="1"/>
</dbReference>
<organism evidence="13 14">
    <name type="scientific">Candidatus Phocaeicola faecigallinarum</name>
    <dbReference type="NCBI Taxonomy" id="2838732"/>
    <lineage>
        <taxon>Bacteria</taxon>
        <taxon>Pseudomonadati</taxon>
        <taxon>Bacteroidota</taxon>
        <taxon>Bacteroidia</taxon>
        <taxon>Bacteroidales</taxon>
        <taxon>Bacteroidaceae</taxon>
        <taxon>Phocaeicola</taxon>
    </lineage>
</organism>
<dbReference type="Gene3D" id="1.10.1420.10">
    <property type="match status" value="2"/>
</dbReference>
<feature type="compositionally biased region" description="Basic and acidic residues" evidence="11">
    <location>
        <begin position="803"/>
        <end position="815"/>
    </location>
</feature>
<dbReference type="InterPro" id="IPR000432">
    <property type="entry name" value="DNA_mismatch_repair_MutS_C"/>
</dbReference>
<keyword evidence="7 9" id="KW-0234">DNA repair</keyword>
<dbReference type="EMBL" id="JAHLFW010000017">
    <property type="protein sequence ID" value="MBU3837064.1"/>
    <property type="molecule type" value="Genomic_DNA"/>
</dbReference>
<dbReference type="Pfam" id="PF00488">
    <property type="entry name" value="MutS_V"/>
    <property type="match status" value="1"/>
</dbReference>
<evidence type="ECO:0000256" key="5">
    <source>
        <dbReference type="ARBA" id="ARBA00022840"/>
    </source>
</evidence>
<dbReference type="HAMAP" id="MF_00096">
    <property type="entry name" value="MutS"/>
    <property type="match status" value="1"/>
</dbReference>
<dbReference type="Gene3D" id="3.40.1170.10">
    <property type="entry name" value="DNA repair protein MutS, domain I"/>
    <property type="match status" value="1"/>
</dbReference>
<evidence type="ECO:0000256" key="4">
    <source>
        <dbReference type="ARBA" id="ARBA00022763"/>
    </source>
</evidence>
<dbReference type="FunFam" id="1.10.1420.10:FF:000002">
    <property type="entry name" value="DNA mismatch repair protein MutS"/>
    <property type="match status" value="1"/>
</dbReference>
<feature type="domain" description="DNA mismatch repair proteins mutS family" evidence="12">
    <location>
        <begin position="685"/>
        <end position="701"/>
    </location>
</feature>
<dbReference type="CDD" id="cd03284">
    <property type="entry name" value="ABC_MutS1"/>
    <property type="match status" value="1"/>
</dbReference>
<dbReference type="Pfam" id="PF05192">
    <property type="entry name" value="MutS_III"/>
    <property type="match status" value="1"/>
</dbReference>
<dbReference type="Pfam" id="PF05190">
    <property type="entry name" value="MutS_IV"/>
    <property type="match status" value="1"/>
</dbReference>
<sequence length="874" mass="98418">MTPMMKQFFDLKAKHPDAIMLFRCGDFYETYSEDAVAASEILGITLTKRANGQNKTIEMAGFPHHALDTYLPKLIRAGRRVAICDQLEDPKTTKKLVKRGITELVTPGVAIGDNILSYKENNFLAAVHFGKTACGVAFLDISTGEFMTAEGKLDYIDKLLNNFSPKEVLFERGKKPMFEGNFGSKFFTFELDDWVFTETSAVKKLLKHFETKNLKGFGVEHLKNGVIASGAILQYLEMTQHEHVGHITSLSRIEEEKYVRIDKFTARSLELMGSMNDGGTSLLDVIDHTISPMGARMLKRWIIFPLKDVQPINRRLDVVEYFFRHPDFKEEVEDCLHRIGDLERIVSKAAVGRISPREVVQLKVALQAIEPIKMACLEADNESLRRIGEQLNLCVSIRDKIAKEIKNDPPLLINKGGVIADGVSEELDELRSIAYSGKDYLLHIQQRESELTGIPSLKIAYNNVFGYYIEVRNAHKDKVPAEWIRKQTLVNAERYITQELKEYEEKILGAEDKILTLETRIYNELVMSLAEFIPAIQINATQIAVLDCLLSFASAAKSNGYIRPVISEDEVLDIRQGRHPVIEKQLPLDEKYIANDVYLDTEKQQIIIITGPNMAGKSALLRQTALITLMAQIGCFVPAESAHIGIVDKIFTRVGASDNISVGESTFMVEMNEAADILNNLSQRSLVLFDELGRGTSTYDGISIAWAIVEHIHENPKAKARTLFATHYHELNEMERTYSRIKNYNVSVKEVDNKVIFLRKLERGGSEHSFGIHVAKMAGMPKSIVKRADEILTLLEKENRHGSISGKEKEITSELKKKKGASSSSSSDGIQLNFFQLDDPVLSQIRDEIINLDINNLTPVEALNKLNEIKKILN</sequence>
<gene>
    <name evidence="9 13" type="primary">mutS</name>
    <name evidence="13" type="ORF">H9777_01795</name>
</gene>
<evidence type="ECO:0000256" key="7">
    <source>
        <dbReference type="ARBA" id="ARBA00023204"/>
    </source>
</evidence>
<dbReference type="GO" id="GO:0003684">
    <property type="term" value="F:damaged DNA binding"/>
    <property type="evidence" value="ECO:0007669"/>
    <property type="project" value="UniProtKB-UniRule"/>
</dbReference>
<evidence type="ECO:0000256" key="6">
    <source>
        <dbReference type="ARBA" id="ARBA00023125"/>
    </source>
</evidence>
<keyword evidence="5 9" id="KW-0067">ATP-binding</keyword>
<evidence type="ECO:0000256" key="9">
    <source>
        <dbReference type="HAMAP-Rule" id="MF_00096"/>
    </source>
</evidence>
<dbReference type="SUPFAM" id="SSF55271">
    <property type="entry name" value="DNA repair protein MutS, domain I"/>
    <property type="match status" value="1"/>
</dbReference>
<dbReference type="InterPro" id="IPR036187">
    <property type="entry name" value="DNA_mismatch_repair_MutS_sf"/>
</dbReference>
<dbReference type="GO" id="GO:0005829">
    <property type="term" value="C:cytosol"/>
    <property type="evidence" value="ECO:0007669"/>
    <property type="project" value="TreeGrafter"/>
</dbReference>
<dbReference type="Proteomes" id="UP000783796">
    <property type="component" value="Unassembled WGS sequence"/>
</dbReference>
<evidence type="ECO:0000256" key="10">
    <source>
        <dbReference type="RuleBase" id="RU003756"/>
    </source>
</evidence>
<keyword evidence="6 9" id="KW-0238">DNA-binding</keyword>
<comment type="function">
    <text evidence="8 9">This protein is involved in the repair of mismatches in DNA. It is possible that it carries out the mismatch recognition step. This protein has a weak ATPase activity.</text>
</comment>
<dbReference type="InterPro" id="IPR007860">
    <property type="entry name" value="DNA_mmatch_repair_MutS_con_dom"/>
</dbReference>
<dbReference type="InterPro" id="IPR045076">
    <property type="entry name" value="MutS"/>
</dbReference>
<evidence type="ECO:0000259" key="12">
    <source>
        <dbReference type="PROSITE" id="PS00486"/>
    </source>
</evidence>
<dbReference type="NCBIfam" id="NF003810">
    <property type="entry name" value="PRK05399.1"/>
    <property type="match status" value="1"/>
</dbReference>
<protein>
    <recommendedName>
        <fullName evidence="2 9">DNA mismatch repair protein MutS</fullName>
    </recommendedName>
</protein>
<dbReference type="InterPro" id="IPR017261">
    <property type="entry name" value="DNA_mismatch_repair_MutS/MSH"/>
</dbReference>
<feature type="region of interest" description="Disordered" evidence="11">
    <location>
        <begin position="803"/>
        <end position="827"/>
    </location>
</feature>
<evidence type="ECO:0000313" key="13">
    <source>
        <dbReference type="EMBL" id="MBU3837064.1"/>
    </source>
</evidence>
<dbReference type="SMART" id="SM00533">
    <property type="entry name" value="MUTSd"/>
    <property type="match status" value="1"/>
</dbReference>
<dbReference type="PROSITE" id="PS00486">
    <property type="entry name" value="DNA_MISMATCH_REPAIR_2"/>
    <property type="match status" value="1"/>
</dbReference>
<dbReference type="SUPFAM" id="SSF52540">
    <property type="entry name" value="P-loop containing nucleoside triphosphate hydrolases"/>
    <property type="match status" value="1"/>
</dbReference>
<comment type="similarity">
    <text evidence="1 9 10">Belongs to the DNA mismatch repair MutS family.</text>
</comment>
<dbReference type="GO" id="GO:0140664">
    <property type="term" value="F:ATP-dependent DNA damage sensor activity"/>
    <property type="evidence" value="ECO:0007669"/>
    <property type="project" value="InterPro"/>
</dbReference>
<dbReference type="SUPFAM" id="SSF48334">
    <property type="entry name" value="DNA repair protein MutS, domain III"/>
    <property type="match status" value="1"/>
</dbReference>